<name>A0A173V907_9FIRM</name>
<dbReference type="EMBL" id="CYXN01000040">
    <property type="protein sequence ID" value="CUN23270.1"/>
    <property type="molecule type" value="Genomic_DNA"/>
</dbReference>
<feature type="domain" description="SprT-like" evidence="1">
    <location>
        <begin position="13"/>
        <end position="138"/>
    </location>
</feature>
<dbReference type="Proteomes" id="UP000095649">
    <property type="component" value="Unassembled WGS sequence"/>
</dbReference>
<sequence>MSATSLKPVIEKLESLFSSFNQKFYNGELQTPVITVSPDTTKGAYGWCTSWKAWSNLDPDNKTTDISQMSKADLDAMRNEGFYEINICAEHLARPFEQVAETLLHEMVHLYNLQIGVQDTSRNGTYHNKKFKEAAEQHGLDVGKDPKYGWTITTLDEDARAFVDSLQDKKFELHRKHLPKIPGLSKAKQSSRKYVCPMCGLIIRATKEVNVICGDCGCAFEEDE</sequence>
<dbReference type="OrthoDB" id="9787302at2"/>
<evidence type="ECO:0000259" key="1">
    <source>
        <dbReference type="Pfam" id="PF10263"/>
    </source>
</evidence>
<reference evidence="2 3" key="1">
    <citation type="submission" date="2015-09" db="EMBL/GenBank/DDBJ databases">
        <authorList>
            <consortium name="Pathogen Informatics"/>
        </authorList>
    </citation>
    <scope>NUCLEOTIDE SEQUENCE [LARGE SCALE GENOMIC DNA]</scope>
    <source>
        <strain evidence="2 3">2789STDY5834970</strain>
    </source>
</reference>
<evidence type="ECO:0000313" key="3">
    <source>
        <dbReference type="Proteomes" id="UP000095649"/>
    </source>
</evidence>
<accession>A0A173V907</accession>
<dbReference type="Pfam" id="PF10263">
    <property type="entry name" value="SprT-like"/>
    <property type="match status" value="1"/>
</dbReference>
<dbReference type="GO" id="GO:0006950">
    <property type="term" value="P:response to stress"/>
    <property type="evidence" value="ECO:0007669"/>
    <property type="project" value="UniProtKB-ARBA"/>
</dbReference>
<evidence type="ECO:0000313" key="2">
    <source>
        <dbReference type="EMBL" id="CUN23270.1"/>
    </source>
</evidence>
<proteinExistence type="predicted"/>
<dbReference type="InterPro" id="IPR006640">
    <property type="entry name" value="SprT-like_domain"/>
</dbReference>
<organism evidence="2 3">
    <name type="scientific">Faecalibacterium prausnitzii</name>
    <dbReference type="NCBI Taxonomy" id="853"/>
    <lineage>
        <taxon>Bacteria</taxon>
        <taxon>Bacillati</taxon>
        <taxon>Bacillota</taxon>
        <taxon>Clostridia</taxon>
        <taxon>Eubacteriales</taxon>
        <taxon>Oscillospiraceae</taxon>
        <taxon>Faecalibacterium</taxon>
    </lineage>
</organism>
<gene>
    <name evidence="2" type="ORF">ERS852582_02661</name>
</gene>
<dbReference type="RefSeq" id="WP_055186948.1">
    <property type="nucleotide sequence ID" value="NZ_CYXN01000040.1"/>
</dbReference>
<dbReference type="AlphaFoldDB" id="A0A173V907"/>
<protein>
    <submittedName>
        <fullName evidence="2">SprT-like family</fullName>
    </submittedName>
</protein>